<dbReference type="OrthoDB" id="9402762at2759"/>
<feature type="region of interest" description="Disordered" evidence="1">
    <location>
        <begin position="658"/>
        <end position="773"/>
    </location>
</feature>
<protein>
    <submittedName>
        <fullName evidence="2">BQ2448_2416 protein</fullName>
    </submittedName>
</protein>
<dbReference type="GO" id="GO:0000445">
    <property type="term" value="C:THO complex part of transcription export complex"/>
    <property type="evidence" value="ECO:0007669"/>
    <property type="project" value="TreeGrafter"/>
</dbReference>
<evidence type="ECO:0000313" key="3">
    <source>
        <dbReference type="Proteomes" id="UP000198372"/>
    </source>
</evidence>
<dbReference type="EMBL" id="FMSP01000004">
    <property type="protein sequence ID" value="SCV69396.1"/>
    <property type="molecule type" value="Genomic_DNA"/>
</dbReference>
<feature type="compositionally biased region" description="Basic and acidic residues" evidence="1">
    <location>
        <begin position="669"/>
        <end position="697"/>
    </location>
</feature>
<dbReference type="STRING" id="269621.A0A238FE75"/>
<reference evidence="3" key="1">
    <citation type="submission" date="2016-09" db="EMBL/GenBank/DDBJ databases">
        <authorList>
            <person name="Jeantristanb JTB J.-T."/>
            <person name="Ricardo R."/>
        </authorList>
    </citation>
    <scope>NUCLEOTIDE SEQUENCE [LARGE SCALE GENOMIC DNA]</scope>
</reference>
<proteinExistence type="predicted"/>
<dbReference type="GO" id="GO:0006406">
    <property type="term" value="P:mRNA export from nucleus"/>
    <property type="evidence" value="ECO:0007669"/>
    <property type="project" value="TreeGrafter"/>
</dbReference>
<organism evidence="2 3">
    <name type="scientific">Microbotryum intermedium</name>
    <dbReference type="NCBI Taxonomy" id="269621"/>
    <lineage>
        <taxon>Eukaryota</taxon>
        <taxon>Fungi</taxon>
        <taxon>Dikarya</taxon>
        <taxon>Basidiomycota</taxon>
        <taxon>Pucciniomycotina</taxon>
        <taxon>Microbotryomycetes</taxon>
        <taxon>Microbotryales</taxon>
        <taxon>Microbotryaceae</taxon>
        <taxon>Microbotryum</taxon>
    </lineage>
</organism>
<dbReference type="Proteomes" id="UP000198372">
    <property type="component" value="Unassembled WGS sequence"/>
</dbReference>
<evidence type="ECO:0000256" key="1">
    <source>
        <dbReference type="SAM" id="MobiDB-lite"/>
    </source>
</evidence>
<dbReference type="PANTHER" id="PTHR13265">
    <property type="entry name" value="THO COMPLEX SUBUNIT 1"/>
    <property type="match status" value="1"/>
</dbReference>
<dbReference type="PANTHER" id="PTHR13265:SF0">
    <property type="entry name" value="HPR1"/>
    <property type="match status" value="1"/>
</dbReference>
<keyword evidence="3" id="KW-1185">Reference proteome</keyword>
<feature type="region of interest" description="Disordered" evidence="1">
    <location>
        <begin position="236"/>
        <end position="298"/>
    </location>
</feature>
<dbReference type="InterPro" id="IPR021861">
    <property type="entry name" value="THO_THOC1"/>
</dbReference>
<evidence type="ECO:0000313" key="2">
    <source>
        <dbReference type="EMBL" id="SCV69396.1"/>
    </source>
</evidence>
<name>A0A238FE75_9BASI</name>
<dbReference type="Pfam" id="PF11957">
    <property type="entry name" value="efThoc1"/>
    <property type="match status" value="1"/>
</dbReference>
<feature type="compositionally biased region" description="Basic and acidic residues" evidence="1">
    <location>
        <begin position="243"/>
        <end position="298"/>
    </location>
</feature>
<dbReference type="AlphaFoldDB" id="A0A238FE75"/>
<gene>
    <name evidence="2" type="ORF">BQ2448_2416</name>
</gene>
<accession>A0A238FE75</accession>
<sequence>MAIMSIYTTLRTSVESHLTTALSSLERLRHEPARTLDPITDPIDDSTMGRLVDGVVDDLQCLIAENERGQDQDRLRRRNELVRQALERTLEERLHNTVRGGLSRVVAMLKAWSRVDSEVGSPALQFDLLDLMQTFSERGHTDVVSPLNAISALLDMQTISQCESTWLYIESRSKRLTKDMVPGKGKGLIILRMLNELLRRLPRSKQEHVIFSGRILVFLSSVFPLSEKSGVNLRGNFNTGKKTVYDEESGRRVEEEEKEKEKEKEKEGGQEVNTEKEKEREKAKKNQEKEKGTKEQAKEDTVDSFYPIFWSLQRVFTDPIALVASPPPVRGPDALDTLRLQLSKTLDMFAFETKKEKDLAGAATDPCKVGKPLASALASDVVDEEALGEYFFPRFLTSRNLLKLEVSPIVAWLFLADPTFRRQILVQFLVLFQYLISLTPPERIRTLSHGVTNTLVYGPHEVAAKHEKWLRELRERSVRELDAMQHGRRFRDAIEVMLKREQHWVNWKLQSCKPFELSPLPIEEVSQTARSKLITLSRKPKNYPYKLGNPVLSRLWERNLSTLEGYEPDLPRDDFNSLMIEWQMCDKVIKAKKALIEAETTEKAKKDELRGEIEQHELRLSSLHWRATRAASLQHLNLFNKIKAGDLDLLVKAIDDANRAPEEPASPEKTAEGEEKAKEETDGKKEMEGVEVEKTVAGEEVEMGQARGTTTGEDPPLEDGAWSPKTSRIVLIETDDEKSVQGSPKRSIAEAEIEGADDGSASVAKRAKMDDEA</sequence>